<dbReference type="EMBL" id="CP071696">
    <property type="protein sequence ID" value="QTX04825.1"/>
    <property type="molecule type" value="Genomic_DNA"/>
</dbReference>
<dbReference type="KEGG" id="aarc:G127AT_00675"/>
<accession>A0A975FMG4</accession>
<keyword evidence="5" id="KW-1185">Reference proteome</keyword>
<evidence type="ECO:0000259" key="2">
    <source>
        <dbReference type="Pfam" id="PF02591"/>
    </source>
</evidence>
<evidence type="ECO:0000256" key="1">
    <source>
        <dbReference type="SAM" id="Coils"/>
    </source>
</evidence>
<organism evidence="4 5">
    <name type="scientific">Agromyces archimandritae</name>
    <dbReference type="NCBI Taxonomy" id="2781962"/>
    <lineage>
        <taxon>Bacteria</taxon>
        <taxon>Bacillati</taxon>
        <taxon>Actinomycetota</taxon>
        <taxon>Actinomycetes</taxon>
        <taxon>Micrococcales</taxon>
        <taxon>Microbacteriaceae</taxon>
        <taxon>Agromyces</taxon>
    </lineage>
</organism>
<dbReference type="Pfam" id="PF24481">
    <property type="entry name" value="CT398_CC"/>
    <property type="match status" value="1"/>
</dbReference>
<dbReference type="Gene3D" id="1.10.287.1490">
    <property type="match status" value="1"/>
</dbReference>
<evidence type="ECO:0000313" key="5">
    <source>
        <dbReference type="Proteomes" id="UP000671914"/>
    </source>
</evidence>
<name>A0A975FMG4_9MICO</name>
<proteinExistence type="predicted"/>
<protein>
    <recommendedName>
        <fullName evidence="6">C4-type zinc ribbon domain-containing protein</fullName>
    </recommendedName>
</protein>
<evidence type="ECO:0008006" key="6">
    <source>
        <dbReference type="Google" id="ProtNLM"/>
    </source>
</evidence>
<feature type="domain" description="C4-type zinc ribbon" evidence="2">
    <location>
        <begin position="203"/>
        <end position="237"/>
    </location>
</feature>
<dbReference type="InterPro" id="IPR056003">
    <property type="entry name" value="CT398_CC_hairpin"/>
</dbReference>
<reference evidence="4" key="1">
    <citation type="submission" date="2021-03" db="EMBL/GenBank/DDBJ databases">
        <title>Agromyces archimandritus sp. nov., isolated from the cockroach Archimandrita tessellata.</title>
        <authorList>
            <person name="Guzman J."/>
            <person name="Ortuzar M."/>
            <person name="Poehlein A."/>
            <person name="Daniel R."/>
            <person name="Trujillo M."/>
            <person name="Vilcinskas A."/>
        </authorList>
    </citation>
    <scope>NUCLEOTIDE SEQUENCE</scope>
    <source>
        <strain evidence="4">G127AT</strain>
    </source>
</reference>
<dbReference type="RefSeq" id="WP_210898828.1">
    <property type="nucleotide sequence ID" value="NZ_CP071696.1"/>
</dbReference>
<keyword evidence="1" id="KW-0175">Coiled coil</keyword>
<feature type="coiled-coil region" evidence="1">
    <location>
        <begin position="58"/>
        <end position="115"/>
    </location>
</feature>
<evidence type="ECO:0000313" key="4">
    <source>
        <dbReference type="EMBL" id="QTX04825.1"/>
    </source>
</evidence>
<feature type="domain" description="CT398-like coiled coil hairpin" evidence="3">
    <location>
        <begin position="14"/>
        <end position="190"/>
    </location>
</feature>
<gene>
    <name evidence="4" type="ORF">G127AT_00675</name>
</gene>
<sequence length="245" mass="26544">MKATPAEQQDLLRLQAVDTRLQQLAHRLGALPQTARIAELDAEDAGIRRTRVESLGTLEDARTELARVESDVQVVEARIQRDVDRLQATSSVKDVQALEAELVSLRNRLAELEEAELIVMQRVEDAERVVAGQDAERARIAESKAGQEQERDAAAGDLAVERGQAERDRTAVAGTVPAELLALYGRKRVAGGGVGAALLQQRACGGCTMTLTGTDLDAVRRAPADEVLFCPECDRILVRTDESGL</sequence>
<dbReference type="InterPro" id="IPR003743">
    <property type="entry name" value="Zf-RING_7"/>
</dbReference>
<evidence type="ECO:0000259" key="3">
    <source>
        <dbReference type="Pfam" id="PF24481"/>
    </source>
</evidence>
<dbReference type="AlphaFoldDB" id="A0A975FMG4"/>
<dbReference type="Pfam" id="PF02591">
    <property type="entry name" value="Zn_ribbon_9"/>
    <property type="match status" value="1"/>
</dbReference>
<dbReference type="Proteomes" id="UP000671914">
    <property type="component" value="Chromosome"/>
</dbReference>